<name>A0AAD5J4V8_ACENE</name>
<keyword evidence="4" id="KW-0804">Transcription</keyword>
<dbReference type="GO" id="GO:0003677">
    <property type="term" value="F:DNA binding"/>
    <property type="evidence" value="ECO:0007669"/>
    <property type="project" value="UniProtKB-KW"/>
</dbReference>
<dbReference type="Gene3D" id="2.40.330.10">
    <property type="entry name" value="DNA-binding pseudobarrel domain"/>
    <property type="match status" value="1"/>
</dbReference>
<evidence type="ECO:0000259" key="7">
    <source>
        <dbReference type="PROSITE" id="PS50863"/>
    </source>
</evidence>
<comment type="subcellular location">
    <subcellularLocation>
        <location evidence="1">Nucleus</location>
    </subcellularLocation>
</comment>
<gene>
    <name evidence="8" type="ORF">LWI28_008182</name>
</gene>
<protein>
    <recommendedName>
        <fullName evidence="7">TF-B3 domain-containing protein</fullName>
    </recommendedName>
</protein>
<dbReference type="EMBL" id="JAJSOW010000100">
    <property type="protein sequence ID" value="KAI9185532.1"/>
    <property type="molecule type" value="Genomic_DNA"/>
</dbReference>
<feature type="compositionally biased region" description="Acidic residues" evidence="6">
    <location>
        <begin position="93"/>
        <end position="120"/>
    </location>
</feature>
<dbReference type="PANTHER" id="PTHR31920:SF135">
    <property type="entry name" value="B3 DOMAIN-CONTAINING PROTEIN OS03G0621600-RELATED"/>
    <property type="match status" value="1"/>
</dbReference>
<feature type="domain" description="TF-B3" evidence="7">
    <location>
        <begin position="1"/>
        <end position="55"/>
    </location>
</feature>
<feature type="compositionally biased region" description="Basic and acidic residues" evidence="6">
    <location>
        <begin position="75"/>
        <end position="92"/>
    </location>
</feature>
<reference evidence="8" key="2">
    <citation type="submission" date="2023-02" db="EMBL/GenBank/DDBJ databases">
        <authorList>
            <person name="Swenson N.G."/>
            <person name="Wegrzyn J.L."/>
            <person name="Mcevoy S.L."/>
        </authorList>
    </citation>
    <scope>NUCLEOTIDE SEQUENCE</scope>
    <source>
        <strain evidence="8">91603</strain>
        <tissue evidence="8">Leaf</tissue>
    </source>
</reference>
<accession>A0AAD5J4V8</accession>
<dbReference type="PANTHER" id="PTHR31920">
    <property type="entry name" value="B3 DOMAIN-CONTAINING"/>
    <property type="match status" value="1"/>
</dbReference>
<dbReference type="CDD" id="cd10017">
    <property type="entry name" value="B3_DNA"/>
    <property type="match status" value="1"/>
</dbReference>
<dbReference type="AlphaFoldDB" id="A0AAD5J4V8"/>
<dbReference type="GO" id="GO:0005634">
    <property type="term" value="C:nucleus"/>
    <property type="evidence" value="ECO:0007669"/>
    <property type="project" value="UniProtKB-SubCell"/>
</dbReference>
<evidence type="ECO:0000256" key="6">
    <source>
        <dbReference type="SAM" id="MobiDB-lite"/>
    </source>
</evidence>
<proteinExistence type="predicted"/>
<dbReference type="Proteomes" id="UP001064489">
    <property type="component" value="Chromosome 3"/>
</dbReference>
<evidence type="ECO:0000256" key="3">
    <source>
        <dbReference type="ARBA" id="ARBA00023125"/>
    </source>
</evidence>
<evidence type="ECO:0000256" key="1">
    <source>
        <dbReference type="ARBA" id="ARBA00004123"/>
    </source>
</evidence>
<dbReference type="InterPro" id="IPR015300">
    <property type="entry name" value="DNA-bd_pseudobarrel_sf"/>
</dbReference>
<evidence type="ECO:0000256" key="5">
    <source>
        <dbReference type="ARBA" id="ARBA00023242"/>
    </source>
</evidence>
<keyword evidence="2" id="KW-0805">Transcription regulation</keyword>
<evidence type="ECO:0000313" key="8">
    <source>
        <dbReference type="EMBL" id="KAI9185532.1"/>
    </source>
</evidence>
<comment type="caution">
    <text evidence="8">The sequence shown here is derived from an EMBL/GenBank/DDBJ whole genome shotgun (WGS) entry which is preliminary data.</text>
</comment>
<dbReference type="Pfam" id="PF02362">
    <property type="entry name" value="B3"/>
    <property type="match status" value="1"/>
</dbReference>
<evidence type="ECO:0000313" key="9">
    <source>
        <dbReference type="Proteomes" id="UP001064489"/>
    </source>
</evidence>
<dbReference type="SUPFAM" id="SSF101936">
    <property type="entry name" value="DNA-binding pseudobarrel domain"/>
    <property type="match status" value="1"/>
</dbReference>
<organism evidence="8 9">
    <name type="scientific">Acer negundo</name>
    <name type="common">Box elder</name>
    <dbReference type="NCBI Taxonomy" id="4023"/>
    <lineage>
        <taxon>Eukaryota</taxon>
        <taxon>Viridiplantae</taxon>
        <taxon>Streptophyta</taxon>
        <taxon>Embryophyta</taxon>
        <taxon>Tracheophyta</taxon>
        <taxon>Spermatophyta</taxon>
        <taxon>Magnoliopsida</taxon>
        <taxon>eudicotyledons</taxon>
        <taxon>Gunneridae</taxon>
        <taxon>Pentapetalae</taxon>
        <taxon>rosids</taxon>
        <taxon>malvids</taxon>
        <taxon>Sapindales</taxon>
        <taxon>Sapindaceae</taxon>
        <taxon>Hippocastanoideae</taxon>
        <taxon>Acereae</taxon>
        <taxon>Acer</taxon>
    </lineage>
</organism>
<keyword evidence="3" id="KW-0238">DNA-binding</keyword>
<sequence length="145" mass="16719">MGSLWHVIVDYIDGRVCFLNGWKKFVRDNSIEFGDLLIFRYNGQCGFSVKIFGQDACEKIESRVNGTSYMNKVKLEKDYEEKEKDEETKENDNDNEDCDDHDGNDNDYEDYIGGQEEDSTKEEAIKNSRAGKQSVGNIGKHFNSY</sequence>
<dbReference type="InterPro" id="IPR003340">
    <property type="entry name" value="B3_DNA-bd"/>
</dbReference>
<dbReference type="InterPro" id="IPR050655">
    <property type="entry name" value="Plant_B3_domain"/>
</dbReference>
<evidence type="ECO:0000256" key="4">
    <source>
        <dbReference type="ARBA" id="ARBA00023163"/>
    </source>
</evidence>
<reference evidence="8" key="1">
    <citation type="journal article" date="2022" name="Plant J.">
        <title>Strategies of tolerance reflected in two North American maple genomes.</title>
        <authorList>
            <person name="McEvoy S.L."/>
            <person name="Sezen U.U."/>
            <person name="Trouern-Trend A."/>
            <person name="McMahon S.M."/>
            <person name="Schaberg P.G."/>
            <person name="Yang J."/>
            <person name="Wegrzyn J.L."/>
            <person name="Swenson N.G."/>
        </authorList>
    </citation>
    <scope>NUCLEOTIDE SEQUENCE</scope>
    <source>
        <strain evidence="8">91603</strain>
    </source>
</reference>
<dbReference type="PROSITE" id="PS50863">
    <property type="entry name" value="B3"/>
    <property type="match status" value="1"/>
</dbReference>
<evidence type="ECO:0000256" key="2">
    <source>
        <dbReference type="ARBA" id="ARBA00023015"/>
    </source>
</evidence>
<keyword evidence="9" id="KW-1185">Reference proteome</keyword>
<keyword evidence="5" id="KW-0539">Nucleus</keyword>
<feature type="region of interest" description="Disordered" evidence="6">
    <location>
        <begin position="75"/>
        <end position="145"/>
    </location>
</feature>